<sequence length="43" mass="4621">ACLMIFLLLREIKKRRRGWLPSSGDGGRIVDVQAAILANAGPG</sequence>
<evidence type="ECO:0000313" key="1">
    <source>
        <dbReference type="EMBL" id="MDQ0458493.1"/>
    </source>
</evidence>
<organism evidence="1 2">
    <name type="scientific">Rhizobium paknamense</name>
    <dbReference type="NCBI Taxonomy" id="1206817"/>
    <lineage>
        <taxon>Bacteria</taxon>
        <taxon>Pseudomonadati</taxon>
        <taxon>Pseudomonadota</taxon>
        <taxon>Alphaproteobacteria</taxon>
        <taxon>Hyphomicrobiales</taxon>
        <taxon>Rhizobiaceae</taxon>
        <taxon>Rhizobium/Agrobacterium group</taxon>
        <taxon>Rhizobium</taxon>
    </lineage>
</organism>
<evidence type="ECO:0000313" key="2">
    <source>
        <dbReference type="Proteomes" id="UP001235269"/>
    </source>
</evidence>
<keyword evidence="2" id="KW-1185">Reference proteome</keyword>
<dbReference type="EMBL" id="JAUSWH010000045">
    <property type="protein sequence ID" value="MDQ0458493.1"/>
    <property type="molecule type" value="Genomic_DNA"/>
</dbReference>
<protein>
    <submittedName>
        <fullName evidence="1">Uncharacterized protein</fullName>
    </submittedName>
</protein>
<accession>A0ABU0IJR0</accession>
<name>A0ABU0IJR0_9HYPH</name>
<proteinExistence type="predicted"/>
<comment type="caution">
    <text evidence="1">The sequence shown here is derived from an EMBL/GenBank/DDBJ whole genome shotgun (WGS) entry which is preliminary data.</text>
</comment>
<dbReference type="Proteomes" id="UP001235269">
    <property type="component" value="Unassembled WGS sequence"/>
</dbReference>
<gene>
    <name evidence="1" type="ORF">QO005_004862</name>
</gene>
<feature type="non-terminal residue" evidence="1">
    <location>
        <position position="1"/>
    </location>
</feature>
<reference evidence="1 2" key="1">
    <citation type="submission" date="2023-07" db="EMBL/GenBank/DDBJ databases">
        <title>Genomic Encyclopedia of Type Strains, Phase IV (KMG-IV): sequencing the most valuable type-strain genomes for metagenomic binning, comparative biology and taxonomic classification.</title>
        <authorList>
            <person name="Goeker M."/>
        </authorList>
    </citation>
    <scope>NUCLEOTIDE SEQUENCE [LARGE SCALE GENOMIC DNA]</scope>
    <source>
        <strain evidence="1 2">DSM 100301</strain>
    </source>
</reference>